<keyword evidence="5" id="KW-1185">Reference proteome</keyword>
<protein>
    <recommendedName>
        <fullName evidence="3">DUF7344 domain-containing protein</fullName>
    </recommendedName>
</protein>
<evidence type="ECO:0000256" key="2">
    <source>
        <dbReference type="SAM" id="Phobius"/>
    </source>
</evidence>
<organism evidence="4 5">
    <name type="scientific">Natronorubrum texcoconense</name>
    <dbReference type="NCBI Taxonomy" id="1095776"/>
    <lineage>
        <taxon>Archaea</taxon>
        <taxon>Methanobacteriati</taxon>
        <taxon>Methanobacteriota</taxon>
        <taxon>Stenosarchaea group</taxon>
        <taxon>Halobacteria</taxon>
        <taxon>Halobacteriales</taxon>
        <taxon>Natrialbaceae</taxon>
        <taxon>Natronorubrum</taxon>
    </lineage>
</organism>
<evidence type="ECO:0000313" key="5">
    <source>
        <dbReference type="Proteomes" id="UP000198882"/>
    </source>
</evidence>
<sequence>MQTMTSTSNQHRCRSDEPADTTESARSSPLSRDDIFHVLQTNRRRDAIAYMLNRDGPVKMSDVAEYVAAKENDTTVANLTSAQRQRVYIPLYQSHLPKLDKKGIIEYDQSRGIVRSTDRIETFRPYLEDTTDSADSSTRGSPRSIVANAVGDYHVTSACASTGLLVATMAGLLQLPELTLAVLIVGLFTLATVATTITDSLASNDAIDGRSVH</sequence>
<feature type="transmembrane region" description="Helical" evidence="2">
    <location>
        <begin position="178"/>
        <end position="197"/>
    </location>
</feature>
<dbReference type="Proteomes" id="UP000198882">
    <property type="component" value="Unassembled WGS sequence"/>
</dbReference>
<dbReference type="AlphaFoldDB" id="A0A1G8XBL1"/>
<keyword evidence="2" id="KW-0472">Membrane</keyword>
<feature type="region of interest" description="Disordered" evidence="1">
    <location>
        <begin position="1"/>
        <end position="32"/>
    </location>
</feature>
<evidence type="ECO:0000259" key="3">
    <source>
        <dbReference type="Pfam" id="PF24035"/>
    </source>
</evidence>
<name>A0A1G8XBL1_9EURY</name>
<accession>A0A1G8XBL1</accession>
<reference evidence="5" key="1">
    <citation type="submission" date="2016-10" db="EMBL/GenBank/DDBJ databases">
        <authorList>
            <person name="Varghese N."/>
            <person name="Submissions S."/>
        </authorList>
    </citation>
    <scope>NUCLEOTIDE SEQUENCE [LARGE SCALE GENOMIC DNA]</scope>
    <source>
        <strain evidence="5">B4,CECT 8067,JCM 17497</strain>
    </source>
</reference>
<evidence type="ECO:0000313" key="4">
    <source>
        <dbReference type="EMBL" id="SDJ87774.1"/>
    </source>
</evidence>
<dbReference type="Pfam" id="PF24035">
    <property type="entry name" value="DUF7344"/>
    <property type="match status" value="1"/>
</dbReference>
<proteinExistence type="predicted"/>
<keyword evidence="2" id="KW-1133">Transmembrane helix</keyword>
<keyword evidence="2" id="KW-0812">Transmembrane</keyword>
<evidence type="ECO:0000256" key="1">
    <source>
        <dbReference type="SAM" id="MobiDB-lite"/>
    </source>
</evidence>
<dbReference type="InterPro" id="IPR055768">
    <property type="entry name" value="DUF7344"/>
</dbReference>
<feature type="compositionally biased region" description="Polar residues" evidence="1">
    <location>
        <begin position="1"/>
        <end position="10"/>
    </location>
</feature>
<feature type="domain" description="DUF7344" evidence="3">
    <location>
        <begin position="36"/>
        <end position="115"/>
    </location>
</feature>
<feature type="compositionally biased region" description="Polar residues" evidence="1">
    <location>
        <begin position="21"/>
        <end position="30"/>
    </location>
</feature>
<gene>
    <name evidence="4" type="ORF">SAMN04515672_1687</name>
</gene>
<dbReference type="EMBL" id="FNFE01000002">
    <property type="protein sequence ID" value="SDJ87774.1"/>
    <property type="molecule type" value="Genomic_DNA"/>
</dbReference>